<reference evidence="7 8" key="1">
    <citation type="submission" date="2018-05" db="EMBL/GenBank/DDBJ databases">
        <title>Draft genome sequence of Scytalidium lignicola DSM 105466, a ubiquitous saprotrophic fungus.</title>
        <authorList>
            <person name="Buettner E."/>
            <person name="Gebauer A.M."/>
            <person name="Hofrichter M."/>
            <person name="Liers C."/>
            <person name="Kellner H."/>
        </authorList>
    </citation>
    <scope>NUCLEOTIDE SEQUENCE [LARGE SCALE GENOMIC DNA]</scope>
    <source>
        <strain evidence="7 8">DSM 105466</strain>
    </source>
</reference>
<evidence type="ECO:0000256" key="2">
    <source>
        <dbReference type="ARBA" id="ARBA00004286"/>
    </source>
</evidence>
<dbReference type="GO" id="GO:0000712">
    <property type="term" value="P:resolution of meiotic recombination intermediates"/>
    <property type="evidence" value="ECO:0007669"/>
    <property type="project" value="TreeGrafter"/>
</dbReference>
<dbReference type="FunFam" id="1.10.20.10:FF:000105">
    <property type="entry name" value="Inner kinetochore subunit cnp20"/>
    <property type="match status" value="1"/>
</dbReference>
<gene>
    <name evidence="7" type="ORF">B7463_g8192</name>
</gene>
<dbReference type="GO" id="GO:0003682">
    <property type="term" value="F:chromatin binding"/>
    <property type="evidence" value="ECO:0007669"/>
    <property type="project" value="TreeGrafter"/>
</dbReference>
<dbReference type="Pfam" id="PF15511">
    <property type="entry name" value="CENP-T_C"/>
    <property type="match status" value="1"/>
</dbReference>
<protein>
    <recommendedName>
        <fullName evidence="6">CENP-T/Histone H4 histone fold domain-containing protein</fullName>
    </recommendedName>
</protein>
<evidence type="ECO:0000256" key="3">
    <source>
        <dbReference type="ARBA" id="ARBA00022454"/>
    </source>
</evidence>
<feature type="region of interest" description="Disordered" evidence="5">
    <location>
        <begin position="336"/>
        <end position="371"/>
    </location>
</feature>
<feature type="region of interest" description="Disordered" evidence="5">
    <location>
        <begin position="1"/>
        <end position="74"/>
    </location>
</feature>
<dbReference type="InterPro" id="IPR035425">
    <property type="entry name" value="CENP-T/H4_C"/>
</dbReference>
<dbReference type="OMA" id="GRMQRET"/>
<dbReference type="GO" id="GO:0031297">
    <property type="term" value="P:replication fork processing"/>
    <property type="evidence" value="ECO:0007669"/>
    <property type="project" value="TreeGrafter"/>
</dbReference>
<keyword evidence="8" id="KW-1185">Reference proteome</keyword>
<feature type="compositionally biased region" description="Polar residues" evidence="5">
    <location>
        <begin position="1"/>
        <end position="13"/>
    </location>
</feature>
<feature type="non-terminal residue" evidence="7">
    <location>
        <position position="522"/>
    </location>
</feature>
<dbReference type="AlphaFoldDB" id="A0A3E2H429"/>
<dbReference type="Gene3D" id="1.10.20.10">
    <property type="entry name" value="Histone, subunit A"/>
    <property type="match status" value="1"/>
</dbReference>
<feature type="domain" description="CENP-T/Histone H4 histone fold" evidence="6">
    <location>
        <begin position="397"/>
        <end position="502"/>
    </location>
</feature>
<dbReference type="EMBL" id="NCSJ02000174">
    <property type="protein sequence ID" value="RFU28135.1"/>
    <property type="molecule type" value="Genomic_DNA"/>
</dbReference>
<sequence length="522" mass="57699">MSTPQPSRSNTEVPGNMELNDLANDNIPRDPSGTQDSITKGTPYNTLRQLANIASKPSTPPRRVPNFGTPSAHRAIRRTPAVQVRTPGGAQRLGGSARRTAVLTPHGRAALRELELRRSGLTPGKDRRRSGRQQRETPRDVLRALSRVLAPVTQPIEPSPQTVDVTRNLNFTAQEDFDDGSDFERPRLSIPLGEEDDDSLLLPPPIATGLEDDNFTAQSIELPRRATNDQRFARLSRSSFGSIRSDGMQDVTETGLVDLAVNAFESSFIPNDIEEDAAQITSIIMPEGDSTENLNLTVASHRAQLASARHSDIRPAILLGDDNDTTFQFEIPPRDILNNQQADPTTVESSEEENDSEIEQLTNGPKDTGLRYSLNDEASNEVRHRVIKKKSIKISKHGIQYPSLPVGTVKKLATTFARIGGNSKAKISKDTLGAILQASDWFFEQASDDLGAYAKHAGRKTIDESDIMTLMSRQRQINPNATPFSLAQRYLPPELLQELRVAPSSRVKRSRQLERLDEEEED</sequence>
<feature type="non-terminal residue" evidence="7">
    <location>
        <position position="1"/>
    </location>
</feature>
<comment type="caution">
    <text evidence="7">The sequence shown here is derived from an EMBL/GenBank/DDBJ whole genome shotgun (WGS) entry which is preliminary data.</text>
</comment>
<comment type="subcellular location">
    <subcellularLocation>
        <location evidence="2">Chromosome</location>
    </subcellularLocation>
    <subcellularLocation>
        <location evidence="1">Nucleus</location>
    </subcellularLocation>
</comment>
<evidence type="ECO:0000256" key="1">
    <source>
        <dbReference type="ARBA" id="ARBA00004123"/>
    </source>
</evidence>
<dbReference type="PANTHER" id="PTHR22980:SF5">
    <property type="entry name" value="CENP-T_HISTONE H4 HISTONE FOLD DOMAIN-CONTAINING PROTEIN"/>
    <property type="match status" value="1"/>
</dbReference>
<dbReference type="GO" id="GO:0071821">
    <property type="term" value="C:FANCM-MHF complex"/>
    <property type="evidence" value="ECO:0007669"/>
    <property type="project" value="TreeGrafter"/>
</dbReference>
<dbReference type="OrthoDB" id="10071681at2759"/>
<proteinExistence type="predicted"/>
<dbReference type="InterPro" id="IPR009072">
    <property type="entry name" value="Histone-fold"/>
</dbReference>
<dbReference type="Proteomes" id="UP000258309">
    <property type="component" value="Unassembled WGS sequence"/>
</dbReference>
<feature type="compositionally biased region" description="Polar residues" evidence="5">
    <location>
        <begin position="337"/>
        <end position="347"/>
    </location>
</feature>
<keyword evidence="4" id="KW-0539">Nucleus</keyword>
<evidence type="ECO:0000256" key="5">
    <source>
        <dbReference type="SAM" id="MobiDB-lite"/>
    </source>
</evidence>
<organism evidence="7 8">
    <name type="scientific">Scytalidium lignicola</name>
    <name type="common">Hyphomycete</name>
    <dbReference type="NCBI Taxonomy" id="5539"/>
    <lineage>
        <taxon>Eukaryota</taxon>
        <taxon>Fungi</taxon>
        <taxon>Dikarya</taxon>
        <taxon>Ascomycota</taxon>
        <taxon>Pezizomycotina</taxon>
        <taxon>Leotiomycetes</taxon>
        <taxon>Leotiomycetes incertae sedis</taxon>
        <taxon>Scytalidium</taxon>
    </lineage>
</organism>
<evidence type="ECO:0000256" key="4">
    <source>
        <dbReference type="ARBA" id="ARBA00023242"/>
    </source>
</evidence>
<evidence type="ECO:0000259" key="6">
    <source>
        <dbReference type="Pfam" id="PF15511"/>
    </source>
</evidence>
<dbReference type="STRING" id="5539.A0A3E2H429"/>
<dbReference type="CDD" id="cd22920">
    <property type="entry name" value="HFD_CENP-T"/>
    <property type="match status" value="1"/>
</dbReference>
<name>A0A3E2H429_SCYLI</name>
<keyword evidence="3" id="KW-0158">Chromosome</keyword>
<dbReference type="PANTHER" id="PTHR22980">
    <property type="entry name" value="CORTISTATIN"/>
    <property type="match status" value="1"/>
</dbReference>
<dbReference type="GO" id="GO:0046982">
    <property type="term" value="F:protein heterodimerization activity"/>
    <property type="evidence" value="ECO:0007669"/>
    <property type="project" value="InterPro"/>
</dbReference>
<feature type="region of interest" description="Disordered" evidence="5">
    <location>
        <begin position="117"/>
        <end position="139"/>
    </location>
</feature>
<accession>A0A3E2H429</accession>
<dbReference type="GO" id="GO:0005694">
    <property type="term" value="C:chromosome"/>
    <property type="evidence" value="ECO:0007669"/>
    <property type="project" value="UniProtKB-SubCell"/>
</dbReference>
<feature type="compositionally biased region" description="Acidic residues" evidence="5">
    <location>
        <begin position="349"/>
        <end position="358"/>
    </location>
</feature>
<evidence type="ECO:0000313" key="7">
    <source>
        <dbReference type="EMBL" id="RFU28135.1"/>
    </source>
</evidence>
<dbReference type="SUPFAM" id="SSF47113">
    <property type="entry name" value="Histone-fold"/>
    <property type="match status" value="1"/>
</dbReference>
<evidence type="ECO:0000313" key="8">
    <source>
        <dbReference type="Proteomes" id="UP000258309"/>
    </source>
</evidence>
<feature type="compositionally biased region" description="Polar residues" evidence="5">
    <location>
        <begin position="32"/>
        <end position="49"/>
    </location>
</feature>